<evidence type="ECO:0000313" key="3">
    <source>
        <dbReference type="Proteomes" id="UP001153636"/>
    </source>
</evidence>
<gene>
    <name evidence="2" type="ORF">PSYICH_LOCUS7306</name>
</gene>
<evidence type="ECO:0000313" key="2">
    <source>
        <dbReference type="EMBL" id="CAH1107010.1"/>
    </source>
</evidence>
<feature type="compositionally biased region" description="Acidic residues" evidence="1">
    <location>
        <begin position="147"/>
        <end position="156"/>
    </location>
</feature>
<dbReference type="AlphaFoldDB" id="A0A9P0CVM7"/>
<evidence type="ECO:0000256" key="1">
    <source>
        <dbReference type="SAM" id="MobiDB-lite"/>
    </source>
</evidence>
<reference evidence="2" key="1">
    <citation type="submission" date="2022-01" db="EMBL/GenBank/DDBJ databases">
        <authorList>
            <person name="King R."/>
        </authorList>
    </citation>
    <scope>NUCLEOTIDE SEQUENCE</scope>
</reference>
<sequence length="170" mass="19033">MKFKRRLGGTGGGPFIDNFVTPFEKQVLDTINVTSMHGHIESVESSTAFSNKSIPHVSNSNSGDENFLIDEECDMSFVTEEDSTQITAKPSTVVRDQNNSVAAENASIAAPKQKLKMSRWWKEFEMKKHLTDEELLDLVNISIESEDEVEFEDSGDEGIAKSLRDEHSNF</sequence>
<accession>A0A9P0CVM7</accession>
<keyword evidence="3" id="KW-1185">Reference proteome</keyword>
<organism evidence="2 3">
    <name type="scientific">Psylliodes chrysocephalus</name>
    <dbReference type="NCBI Taxonomy" id="3402493"/>
    <lineage>
        <taxon>Eukaryota</taxon>
        <taxon>Metazoa</taxon>
        <taxon>Ecdysozoa</taxon>
        <taxon>Arthropoda</taxon>
        <taxon>Hexapoda</taxon>
        <taxon>Insecta</taxon>
        <taxon>Pterygota</taxon>
        <taxon>Neoptera</taxon>
        <taxon>Endopterygota</taxon>
        <taxon>Coleoptera</taxon>
        <taxon>Polyphaga</taxon>
        <taxon>Cucujiformia</taxon>
        <taxon>Chrysomeloidea</taxon>
        <taxon>Chrysomelidae</taxon>
        <taxon>Galerucinae</taxon>
        <taxon>Alticini</taxon>
        <taxon>Psylliodes</taxon>
    </lineage>
</organism>
<feature type="compositionally biased region" description="Basic and acidic residues" evidence="1">
    <location>
        <begin position="158"/>
        <end position="170"/>
    </location>
</feature>
<protein>
    <submittedName>
        <fullName evidence="2">Uncharacterized protein</fullName>
    </submittedName>
</protein>
<dbReference type="EMBL" id="OV651814">
    <property type="protein sequence ID" value="CAH1107010.1"/>
    <property type="molecule type" value="Genomic_DNA"/>
</dbReference>
<feature type="region of interest" description="Disordered" evidence="1">
    <location>
        <begin position="147"/>
        <end position="170"/>
    </location>
</feature>
<proteinExistence type="predicted"/>
<dbReference type="Proteomes" id="UP001153636">
    <property type="component" value="Chromosome 2"/>
</dbReference>
<name>A0A9P0CVM7_9CUCU</name>